<evidence type="ECO:0000256" key="1">
    <source>
        <dbReference type="SAM" id="Phobius"/>
    </source>
</evidence>
<dbReference type="KEGG" id="kan:IMCC3317_04150"/>
<protein>
    <submittedName>
        <fullName evidence="2">Uncharacterized protein</fullName>
    </submittedName>
</protein>
<dbReference type="Proteomes" id="UP000464657">
    <property type="component" value="Chromosome"/>
</dbReference>
<evidence type="ECO:0000313" key="3">
    <source>
        <dbReference type="Proteomes" id="UP000464657"/>
    </source>
</evidence>
<dbReference type="OrthoDB" id="1440286at2"/>
<organism evidence="2 3">
    <name type="scientific">Kordia antarctica</name>
    <dbReference type="NCBI Taxonomy" id="1218801"/>
    <lineage>
        <taxon>Bacteria</taxon>
        <taxon>Pseudomonadati</taxon>
        <taxon>Bacteroidota</taxon>
        <taxon>Flavobacteriia</taxon>
        <taxon>Flavobacteriales</taxon>
        <taxon>Flavobacteriaceae</taxon>
        <taxon>Kordia</taxon>
    </lineage>
</organism>
<dbReference type="EMBL" id="CP019288">
    <property type="protein sequence ID" value="QHI35069.1"/>
    <property type="molecule type" value="Genomic_DNA"/>
</dbReference>
<sequence length="257" mass="29289">MGTFLTIIIILTVLVVGGFTILIAFVINKSTTQKTQEFIENEKQEMRANVEKKRKELHPHKAALYSQVTDAMVFNYIKAVTYNKLSGVILNEKHKPIVSFERIERGLHTKGHMGAMTKKQTFYYDFTDLEATFYCDDMLLGRFDKTGTIYDATDKVIGHAKHPMKASFDLQLFTSSQHRLGEDFFPLTLNNRQLATINVAPNYDDIKHVSSVKTVFEELGFGTPIITLTDTPTAEEENWLTAFAIFETAFHGHWLIP</sequence>
<feature type="transmembrane region" description="Helical" evidence="1">
    <location>
        <begin position="6"/>
        <end position="27"/>
    </location>
</feature>
<dbReference type="AlphaFoldDB" id="A0A7L4ZEY0"/>
<reference evidence="2 3" key="1">
    <citation type="journal article" date="2013" name="Int. J. Syst. Evol. Microbiol.">
        <title>Kordia antarctica sp. nov., isolated from Antarctic seawater.</title>
        <authorList>
            <person name="Baek K."/>
            <person name="Choi A."/>
            <person name="Kang I."/>
            <person name="Lee K."/>
            <person name="Cho J.C."/>
        </authorList>
    </citation>
    <scope>NUCLEOTIDE SEQUENCE [LARGE SCALE GENOMIC DNA]</scope>
    <source>
        <strain evidence="2 3">IMCC3317</strain>
    </source>
</reference>
<dbReference type="RefSeq" id="WP_160127842.1">
    <property type="nucleotide sequence ID" value="NZ_CP019288.1"/>
</dbReference>
<keyword evidence="1" id="KW-0812">Transmembrane</keyword>
<keyword evidence="3" id="KW-1185">Reference proteome</keyword>
<keyword evidence="1" id="KW-0472">Membrane</keyword>
<accession>A0A7L4ZEY0</accession>
<evidence type="ECO:0000313" key="2">
    <source>
        <dbReference type="EMBL" id="QHI35069.1"/>
    </source>
</evidence>
<keyword evidence="1" id="KW-1133">Transmembrane helix</keyword>
<proteinExistence type="predicted"/>
<name>A0A7L4ZEY0_9FLAO</name>
<gene>
    <name evidence="2" type="ORF">IMCC3317_04150</name>
</gene>